<proteinExistence type="predicted"/>
<keyword evidence="1" id="KW-0812">Transmembrane</keyword>
<accession>A0A1S5SFA1</accession>
<keyword evidence="1" id="KW-0472">Membrane</keyword>
<dbReference type="Proteomes" id="UP000221316">
    <property type="component" value="Genome"/>
</dbReference>
<keyword evidence="3" id="KW-1185">Reference proteome</keyword>
<protein>
    <submittedName>
        <fullName evidence="2">Uncharacterized protein</fullName>
    </submittedName>
</protein>
<organism evidence="2 3">
    <name type="scientific">Streptococcus phage IPP63</name>
    <dbReference type="NCBI Taxonomy" id="1916199"/>
    <lineage>
        <taxon>Viruses</taxon>
        <taxon>Duplodnaviria</taxon>
        <taxon>Heunggongvirae</taxon>
        <taxon>Uroviricota</taxon>
        <taxon>Caudoviricetes</taxon>
        <taxon>Mcshanvirinae</taxon>
        <taxon>Medawarvirus</taxon>
        <taxon>Medawarvirus IPP63</taxon>
    </lineage>
</organism>
<keyword evidence="1" id="KW-1133">Transmembrane helix</keyword>
<evidence type="ECO:0000256" key="1">
    <source>
        <dbReference type="SAM" id="Phobius"/>
    </source>
</evidence>
<sequence length="364" mass="41222">MTITEQDALLFNTLFENIYHQLPSVDSSKDYWFVRAQKGQFYKSFQTGGYIAIGWNYITLDDLKNLDEDAIKGKIKEFDSRIEKPGSAYNQMMKFAYSLKIGDIVIVPSESPNDFLVGEITSRPYTESESNIESASNVCPFNKRMNVHWFGVIPNRDIDPKLYKLVYSGHTITDANAYKKFINRGLYDAYIDHDHMSITFKVQEENNIDAFEYSTFLHTVLQMVNVVKESDELKDEKVVLRTNVQSKGPIELLGHPEILIPVLVFIIILTGGIAFRNLIKRNGANFEVDSKLGKFKAQLNSDGDEAIKKAQANKINAEAIALLIDKGMSPQFKGATSQLDIKAPEVATRILQDELLESPEKVEE</sequence>
<dbReference type="EMBL" id="KY065499">
    <property type="protein sequence ID" value="APD24252.1"/>
    <property type="molecule type" value="Genomic_DNA"/>
</dbReference>
<evidence type="ECO:0000313" key="2">
    <source>
        <dbReference type="EMBL" id="APD24252.1"/>
    </source>
</evidence>
<gene>
    <name evidence="2" type="ORF">IPP63_00004</name>
</gene>
<feature type="transmembrane region" description="Helical" evidence="1">
    <location>
        <begin position="258"/>
        <end position="275"/>
    </location>
</feature>
<name>A0A1S5SFA1_9CAUD</name>
<reference evidence="2 3" key="1">
    <citation type="journal article" date="2017" name="Sci. Rep.">
        <title>Pneumococcal prophages are diverse, but not without structure or history.</title>
        <authorList>
            <person name="Brueggemann A.B."/>
            <person name="Harrold C.L."/>
            <person name="Rezaei Javan R."/>
            <person name="van Tonder A.J."/>
            <person name="McDonnell A.J."/>
            <person name="Edwards B.A."/>
        </authorList>
    </citation>
    <scope>NUCLEOTIDE SEQUENCE [LARGE SCALE GENOMIC DNA]</scope>
</reference>
<evidence type="ECO:0000313" key="3">
    <source>
        <dbReference type="Proteomes" id="UP000221316"/>
    </source>
</evidence>